<organism evidence="1 2">
    <name type="scientific">Azorhizophilus paspali</name>
    <name type="common">Azotobacter paspali</name>
    <dbReference type="NCBI Taxonomy" id="69963"/>
    <lineage>
        <taxon>Bacteria</taxon>
        <taxon>Pseudomonadati</taxon>
        <taxon>Pseudomonadota</taxon>
        <taxon>Gammaproteobacteria</taxon>
        <taxon>Pseudomonadales</taxon>
        <taxon>Pseudomonadaceae</taxon>
        <taxon>Azorhizophilus</taxon>
    </lineage>
</organism>
<evidence type="ECO:0000313" key="1">
    <source>
        <dbReference type="EMBL" id="MFC0711471.1"/>
    </source>
</evidence>
<dbReference type="EMBL" id="JBHLSS010000118">
    <property type="protein sequence ID" value="MFC0711471.1"/>
    <property type="molecule type" value="Genomic_DNA"/>
</dbReference>
<name>A0ABV6SPN5_AZOPA</name>
<accession>A0ABV6SPN5</accession>
<dbReference type="RefSeq" id="WP_376948242.1">
    <property type="nucleotide sequence ID" value="NZ_CP171449.1"/>
</dbReference>
<keyword evidence="2" id="KW-1185">Reference proteome</keyword>
<reference evidence="1 2" key="1">
    <citation type="submission" date="2024-09" db="EMBL/GenBank/DDBJ databases">
        <authorList>
            <person name="Sun Q."/>
            <person name="Mori K."/>
        </authorList>
    </citation>
    <scope>NUCLEOTIDE SEQUENCE [LARGE SCALE GENOMIC DNA]</scope>
    <source>
        <strain evidence="1 2">NCAIM B.01794</strain>
    </source>
</reference>
<gene>
    <name evidence="1" type="ORF">ACFFGX_18595</name>
</gene>
<comment type="caution">
    <text evidence="1">The sequence shown here is derived from an EMBL/GenBank/DDBJ whole genome shotgun (WGS) entry which is preliminary data.</text>
</comment>
<evidence type="ECO:0000313" key="2">
    <source>
        <dbReference type="Proteomes" id="UP001589891"/>
    </source>
</evidence>
<dbReference type="Proteomes" id="UP001589891">
    <property type="component" value="Unassembled WGS sequence"/>
</dbReference>
<protein>
    <recommendedName>
        <fullName evidence="3">KTSC domain-containing protein</fullName>
    </recommendedName>
</protein>
<evidence type="ECO:0008006" key="3">
    <source>
        <dbReference type="Google" id="ProtNLM"/>
    </source>
</evidence>
<sequence>MKHRSCNHNFSGMRIKVMLDDTNSKLYRPHQLNEAADATYQVLVLMEHQNSYAAYYGAYEFLDYQSALQAAKQYSYPKIGLYRAKYHGIP</sequence>
<proteinExistence type="predicted"/>